<organism evidence="2 3">
    <name type="scientific">Protopolystoma xenopodis</name>
    <dbReference type="NCBI Taxonomy" id="117903"/>
    <lineage>
        <taxon>Eukaryota</taxon>
        <taxon>Metazoa</taxon>
        <taxon>Spiralia</taxon>
        <taxon>Lophotrochozoa</taxon>
        <taxon>Platyhelminthes</taxon>
        <taxon>Monogenea</taxon>
        <taxon>Polyopisthocotylea</taxon>
        <taxon>Polystomatidea</taxon>
        <taxon>Polystomatidae</taxon>
        <taxon>Protopolystoma</taxon>
    </lineage>
</organism>
<reference evidence="2" key="1">
    <citation type="submission" date="2018-11" db="EMBL/GenBank/DDBJ databases">
        <authorList>
            <consortium name="Pathogen Informatics"/>
        </authorList>
    </citation>
    <scope>NUCLEOTIDE SEQUENCE</scope>
</reference>
<sequence length="507" mass="52594">MAGSTTQLQPTSSSSLPLSTSGSSVALMYTSSSAPTSTTVTTAPTPNLGLPNSPLLHQPPVTTVLATTAVTPGLSHAMMLNTDASSPPLPPLLGPVEFYTLLATSAASGLGPSLPSNPAALAAVYEQYALMRQAHILQAASVSSPATVRIPPSSQSQALYSAPIHTDHQSTVPILAQQHHHSLQIPTCTWQNTLPINQVSQIVGCSSPPASNSNPLRGSSTCHMNLGLGPSTTCSPLGKASNHMSPSSSFLHVTSSGFPFTTPPVAGIFSSGGGNSCGERPVGDGVNELLFHPVSSSSTTGVVSHQGRLAAASGGTYYPPTVPSCMPPPPPPPLPLAHLAPGVSGPSRGGPMATVQLLPPPTPGSPFLGHHHHQHSHHPHHHHQGFGATLMGPRETRPTPHSQSATHRRSPQQPSLSQAHQHHHHLHQSQLHIVDQTSLLSHHQQATPATPHHQTQHHSPPTTGGSSSSALIPSGQSMSSTSPMLPCSLATSMNSDKQSKYFICFVH</sequence>
<dbReference type="AlphaFoldDB" id="A0A3S5AGT5"/>
<comment type="caution">
    <text evidence="2">The sequence shown here is derived from an EMBL/GenBank/DDBJ whole genome shotgun (WGS) entry which is preliminary data.</text>
</comment>
<keyword evidence="3" id="KW-1185">Reference proteome</keyword>
<evidence type="ECO:0000313" key="3">
    <source>
        <dbReference type="Proteomes" id="UP000784294"/>
    </source>
</evidence>
<accession>A0A3S5AGT5</accession>
<proteinExistence type="predicted"/>
<evidence type="ECO:0000256" key="1">
    <source>
        <dbReference type="SAM" id="MobiDB-lite"/>
    </source>
</evidence>
<evidence type="ECO:0000313" key="2">
    <source>
        <dbReference type="EMBL" id="VEL36761.1"/>
    </source>
</evidence>
<protein>
    <submittedName>
        <fullName evidence="2">Uncharacterized protein</fullName>
    </submittedName>
</protein>
<feature type="compositionally biased region" description="Polar residues" evidence="1">
    <location>
        <begin position="470"/>
        <end position="483"/>
    </location>
</feature>
<feature type="region of interest" description="Disordered" evidence="1">
    <location>
        <begin position="336"/>
        <end position="483"/>
    </location>
</feature>
<feature type="compositionally biased region" description="Low complexity" evidence="1">
    <location>
        <begin position="442"/>
        <end position="469"/>
    </location>
</feature>
<feature type="compositionally biased region" description="Basic residues" evidence="1">
    <location>
        <begin position="369"/>
        <end position="384"/>
    </location>
</feature>
<gene>
    <name evidence="2" type="ORF">PXEA_LOCUS30201</name>
</gene>
<feature type="region of interest" description="Disordered" evidence="1">
    <location>
        <begin position="1"/>
        <end position="20"/>
    </location>
</feature>
<dbReference type="EMBL" id="CAAALY010253114">
    <property type="protein sequence ID" value="VEL36761.1"/>
    <property type="molecule type" value="Genomic_DNA"/>
</dbReference>
<dbReference type="Proteomes" id="UP000784294">
    <property type="component" value="Unassembled WGS sequence"/>
</dbReference>
<name>A0A3S5AGT5_9PLAT</name>